<evidence type="ECO:0000313" key="2">
    <source>
        <dbReference type="Proteomes" id="UP000434475"/>
    </source>
</evidence>
<dbReference type="Proteomes" id="UP000434475">
    <property type="component" value="Unassembled WGS sequence"/>
</dbReference>
<name>A0A6I2R487_FLAPL</name>
<dbReference type="EMBL" id="WKPR01000009">
    <property type="protein sequence ID" value="MSB19986.1"/>
    <property type="molecule type" value="Genomic_DNA"/>
</dbReference>
<dbReference type="AlphaFoldDB" id="A0A6I2R487"/>
<evidence type="ECO:0000313" key="1">
    <source>
        <dbReference type="EMBL" id="MSB19986.1"/>
    </source>
</evidence>
<proteinExistence type="predicted"/>
<gene>
    <name evidence="1" type="ORF">GKE97_10710</name>
</gene>
<organism evidence="1 2">
    <name type="scientific">Flavonifractor plautii</name>
    <name type="common">Fusobacterium plautii</name>
    <dbReference type="NCBI Taxonomy" id="292800"/>
    <lineage>
        <taxon>Bacteria</taxon>
        <taxon>Bacillati</taxon>
        <taxon>Bacillota</taxon>
        <taxon>Clostridia</taxon>
        <taxon>Eubacteriales</taxon>
        <taxon>Oscillospiraceae</taxon>
        <taxon>Flavonifractor</taxon>
    </lineage>
</organism>
<reference evidence="1 2" key="1">
    <citation type="journal article" date="2019" name="Nat. Med.">
        <title>A library of human gut bacterial isolates paired with longitudinal multiomics data enables mechanistic microbiome research.</title>
        <authorList>
            <person name="Poyet M."/>
            <person name="Groussin M."/>
            <person name="Gibbons S.M."/>
            <person name="Avila-Pacheco J."/>
            <person name="Jiang X."/>
            <person name="Kearney S.M."/>
            <person name="Perrotta A.R."/>
            <person name="Berdy B."/>
            <person name="Zhao S."/>
            <person name="Lieberman T.D."/>
            <person name="Swanson P.K."/>
            <person name="Smith M."/>
            <person name="Roesemann S."/>
            <person name="Alexander J.E."/>
            <person name="Rich S.A."/>
            <person name="Livny J."/>
            <person name="Vlamakis H."/>
            <person name="Clish C."/>
            <person name="Bullock K."/>
            <person name="Deik A."/>
            <person name="Scott J."/>
            <person name="Pierce K.A."/>
            <person name="Xavier R.J."/>
            <person name="Alm E.J."/>
        </authorList>
    </citation>
    <scope>NUCLEOTIDE SEQUENCE [LARGE SCALE GENOMIC DNA]</scope>
    <source>
        <strain evidence="1 2">BIOML-A2</strain>
    </source>
</reference>
<accession>A0A6I2R487</accession>
<dbReference type="RefSeq" id="WP_108981771.1">
    <property type="nucleotide sequence ID" value="NZ_JAQLWY010000020.1"/>
</dbReference>
<protein>
    <submittedName>
        <fullName evidence="1">Uncharacterized protein</fullName>
    </submittedName>
</protein>
<sequence length="242" mass="27325">MEKKQFGSLYINKRPVVPAGRQFDRYRETPVLELGGTKPGKEIEWLTVGHLLIATRVLIHSISWEDLDQRGLISGQEAVIDSKRYKVRTPSVKEWDEAAAMCVGHIQDLWYFQDGWSWCIEESTLDNRLRYLCSGNNTHSPMTCSAKTRSKPFGWRPVLEPISAGPNDIQAMFGSMVTVAHNGSVVVGMLTGISDYDLVLRRAQFDRKGPDSDDFAKRIKDGTIVVNRDLVDYISQTQDSES</sequence>
<comment type="caution">
    <text evidence="1">The sequence shown here is derived from an EMBL/GenBank/DDBJ whole genome shotgun (WGS) entry which is preliminary data.</text>
</comment>